<proteinExistence type="predicted"/>
<protein>
    <submittedName>
        <fullName evidence="3">Uncharacterized protein</fullName>
    </submittedName>
</protein>
<sequence length="359" mass="40650">MTATRRRVLEDAKAGESGGRTVSSRTTRRTRYNGEKSEREHEHFQRDLSVSSVKRGASKKKESFFEFLLGNGSRSIYNLFPRKDLLLFFLASALESGFFYIYVTLFTPLLRPLLFEGYGHKIITNYLSSSGVFPYLQKYNIIYYLDILFEWLGTWEHSNQLRFLTFSSSFIFGYVFYRGYEICPTYTLVNYYLGRYPGFGTMFGSLISSTLGGVLGGYLLFYLSKVKLIIPIYLLDGIRMGDYATFPVNTFFGELLLSFLYSLGVSIVCRVGSKFPGAAELSWFSNANIGIMANSFRAPGNLTLTYSALYGSFSGDYFGAIILGSANIVGTLLLNYILQIVSLNRDKSKTYRSKKSSKK</sequence>
<feature type="transmembrane region" description="Helical" evidence="2">
    <location>
        <begin position="85"/>
        <end position="106"/>
    </location>
</feature>
<feature type="compositionally biased region" description="Basic and acidic residues" evidence="1">
    <location>
        <begin position="32"/>
        <end position="42"/>
    </location>
</feature>
<dbReference type="Proteomes" id="UP001311799">
    <property type="component" value="Unassembled WGS sequence"/>
</dbReference>
<feature type="region of interest" description="Disordered" evidence="1">
    <location>
        <begin position="1"/>
        <end position="42"/>
    </location>
</feature>
<feature type="transmembrane region" description="Helical" evidence="2">
    <location>
        <begin position="200"/>
        <end position="223"/>
    </location>
</feature>
<keyword evidence="4" id="KW-1185">Reference proteome</keyword>
<gene>
    <name evidence="3" type="ORF">RS030_4519</name>
</gene>
<name>A0AAV9XV61_9CRYT</name>
<keyword evidence="2" id="KW-0812">Transmembrane</keyword>
<feature type="transmembrane region" description="Helical" evidence="2">
    <location>
        <begin position="161"/>
        <end position="180"/>
    </location>
</feature>
<keyword evidence="2" id="KW-0472">Membrane</keyword>
<dbReference type="EMBL" id="JAWDEY010000032">
    <property type="protein sequence ID" value="KAK6588562.1"/>
    <property type="molecule type" value="Genomic_DNA"/>
</dbReference>
<evidence type="ECO:0000313" key="4">
    <source>
        <dbReference type="Proteomes" id="UP001311799"/>
    </source>
</evidence>
<evidence type="ECO:0000256" key="1">
    <source>
        <dbReference type="SAM" id="MobiDB-lite"/>
    </source>
</evidence>
<accession>A0AAV9XV61</accession>
<keyword evidence="2" id="KW-1133">Transmembrane helix</keyword>
<comment type="caution">
    <text evidence="3">The sequence shown here is derived from an EMBL/GenBank/DDBJ whole genome shotgun (WGS) entry which is preliminary data.</text>
</comment>
<organism evidence="3 4">
    <name type="scientific">Cryptosporidium xiaoi</name>
    <dbReference type="NCBI Taxonomy" id="659607"/>
    <lineage>
        <taxon>Eukaryota</taxon>
        <taxon>Sar</taxon>
        <taxon>Alveolata</taxon>
        <taxon>Apicomplexa</taxon>
        <taxon>Conoidasida</taxon>
        <taxon>Coccidia</taxon>
        <taxon>Eucoccidiorida</taxon>
        <taxon>Eimeriorina</taxon>
        <taxon>Cryptosporidiidae</taxon>
        <taxon>Cryptosporidium</taxon>
    </lineage>
</organism>
<feature type="transmembrane region" description="Helical" evidence="2">
    <location>
        <begin position="317"/>
        <end position="338"/>
    </location>
</feature>
<reference evidence="3 4" key="1">
    <citation type="submission" date="2023-10" db="EMBL/GenBank/DDBJ databases">
        <title>Comparative genomics analysis reveals potential genetic determinants of host preference in Cryptosporidium xiaoi.</title>
        <authorList>
            <person name="Xiao L."/>
            <person name="Li J."/>
        </authorList>
    </citation>
    <scope>NUCLEOTIDE SEQUENCE [LARGE SCALE GENOMIC DNA]</scope>
    <source>
        <strain evidence="3 4">52996</strain>
    </source>
</reference>
<evidence type="ECO:0000256" key="2">
    <source>
        <dbReference type="SAM" id="Phobius"/>
    </source>
</evidence>
<feature type="transmembrane region" description="Helical" evidence="2">
    <location>
        <begin position="126"/>
        <end position="149"/>
    </location>
</feature>
<evidence type="ECO:0000313" key="3">
    <source>
        <dbReference type="EMBL" id="KAK6588562.1"/>
    </source>
</evidence>
<dbReference type="AlphaFoldDB" id="A0AAV9XV61"/>
<feature type="transmembrane region" description="Helical" evidence="2">
    <location>
        <begin position="243"/>
        <end position="263"/>
    </location>
</feature>